<organism evidence="1 3">
    <name type="scientific">Cercospora beticola</name>
    <name type="common">Sugarbeet leaf spot fungus</name>
    <dbReference type="NCBI Taxonomy" id="122368"/>
    <lineage>
        <taxon>Eukaryota</taxon>
        <taxon>Fungi</taxon>
        <taxon>Dikarya</taxon>
        <taxon>Ascomycota</taxon>
        <taxon>Pezizomycotina</taxon>
        <taxon>Dothideomycetes</taxon>
        <taxon>Dothideomycetidae</taxon>
        <taxon>Mycosphaerellales</taxon>
        <taxon>Mycosphaerellaceae</taxon>
        <taxon>Cercospora</taxon>
    </lineage>
</organism>
<dbReference type="Proteomes" id="UP000230605">
    <property type="component" value="Chromosome 3"/>
</dbReference>
<dbReference type="EMBL" id="CP134186">
    <property type="protein sequence ID" value="WPB00974.1"/>
    <property type="molecule type" value="Genomic_DNA"/>
</dbReference>
<accession>A0A2G5I4A0</accession>
<dbReference type="EMBL" id="LKMD01000101">
    <property type="protein sequence ID" value="PIA99639.1"/>
    <property type="molecule type" value="Genomic_DNA"/>
</dbReference>
<sequence length="270" mass="28974">MIYPPSPALSACDSLDGIDDLDAFLAAQGRLSHFPTPPTKNQPRVEVVELPPDDDDKALEDSLVCTDPIANAFARGAAIGIEASPQDADAIHSILVRADLPLEVVATAFNMISALRMSSSSSSLAGYSPGLLTVAALSLVVSYTDDHAPLPAWYSRYVCRHAHSPQRINSTALEVLSALDWHIHMFTTQEAYGRALTAFCSSTVIEPAYEPEHGVDLDQTALGLDVAPLKLVTSHTSIARFEHGNITPDDTPPCSACDDTLVQPQFLRLL</sequence>
<dbReference type="SUPFAM" id="SSF47954">
    <property type="entry name" value="Cyclin-like"/>
    <property type="match status" value="1"/>
</dbReference>
<dbReference type="OrthoDB" id="3877279at2759"/>
<dbReference type="Proteomes" id="UP001302367">
    <property type="component" value="Chromosome 3"/>
</dbReference>
<dbReference type="AlphaFoldDB" id="A0A2G5I4A0"/>
<reference evidence="1 3" key="1">
    <citation type="submission" date="2015-10" db="EMBL/GenBank/DDBJ databases">
        <title>The cercosporin biosynthetic gene cluster was horizontally transferred to several fungal lineages and shown to be expanded in Cercospora beticola based on microsynteny with recipient genomes.</title>
        <authorList>
            <person name="De Jonge R."/>
            <person name="Ebert M.K."/>
            <person name="Suttle J.C."/>
            <person name="Jurick Ii W.M."/>
            <person name="Secor G.A."/>
            <person name="Thomma B.P."/>
            <person name="Van De Peer Y."/>
            <person name="Bolton M.D."/>
        </authorList>
    </citation>
    <scope>NUCLEOTIDE SEQUENCE [LARGE SCALE GENOMIC DNA]</scope>
    <source>
        <strain evidence="1 3">09-40</strain>
    </source>
</reference>
<evidence type="ECO:0000313" key="4">
    <source>
        <dbReference type="Proteomes" id="UP001302367"/>
    </source>
</evidence>
<evidence type="ECO:0000313" key="2">
    <source>
        <dbReference type="EMBL" id="WPB00974.1"/>
    </source>
</evidence>
<keyword evidence="4" id="KW-1185">Reference proteome</keyword>
<proteinExistence type="predicted"/>
<gene>
    <name evidence="1" type="ORF">CB0940_03781</name>
    <name evidence="2" type="ORF">RHO25_005594</name>
</gene>
<name>A0A2G5I4A0_CERBT</name>
<evidence type="ECO:0000313" key="3">
    <source>
        <dbReference type="Proteomes" id="UP000230605"/>
    </source>
</evidence>
<reference evidence="2 4" key="2">
    <citation type="submission" date="2023-09" db="EMBL/GenBank/DDBJ databases">
        <title>Complete-Gapless Cercospora beticola genome.</title>
        <authorList>
            <person name="Wyatt N.A."/>
            <person name="Spanner R.E."/>
            <person name="Bolton M.D."/>
        </authorList>
    </citation>
    <scope>NUCLEOTIDE SEQUENCE [LARGE SCALE GENOMIC DNA]</scope>
    <source>
        <strain evidence="2">Cb09-40</strain>
    </source>
</reference>
<dbReference type="InterPro" id="IPR036915">
    <property type="entry name" value="Cyclin-like_sf"/>
</dbReference>
<evidence type="ECO:0000313" key="1">
    <source>
        <dbReference type="EMBL" id="PIA99639.1"/>
    </source>
</evidence>
<protein>
    <submittedName>
        <fullName evidence="1">Uncharacterized protein</fullName>
    </submittedName>
</protein>